<gene>
    <name evidence="3" type="ordered locus">TREAZ_2399</name>
</gene>
<dbReference type="GO" id="GO:0006006">
    <property type="term" value="P:glucose metabolic process"/>
    <property type="evidence" value="ECO:0007669"/>
    <property type="project" value="UniProtKB-KW"/>
</dbReference>
<evidence type="ECO:0000256" key="2">
    <source>
        <dbReference type="ARBA" id="ARBA00022526"/>
    </source>
</evidence>
<organism evidence="3 4">
    <name type="scientific">Leadbettera azotonutricia (strain ATCC BAA-888 / DSM 13862 / ZAS-9)</name>
    <name type="common">Treponema azotonutricium</name>
    <dbReference type="NCBI Taxonomy" id="545695"/>
    <lineage>
        <taxon>Bacteria</taxon>
        <taxon>Pseudomonadati</taxon>
        <taxon>Spirochaetota</taxon>
        <taxon>Spirochaetia</taxon>
        <taxon>Spirochaetales</taxon>
        <taxon>Breznakiellaceae</taxon>
        <taxon>Leadbettera</taxon>
    </lineage>
</organism>
<dbReference type="PANTHER" id="PTHR30344">
    <property type="entry name" value="6-PHOSPHOGLUCONOLACTONASE-RELATED"/>
    <property type="match status" value="1"/>
</dbReference>
<dbReference type="InterPro" id="IPR019405">
    <property type="entry name" value="Lactonase_7-beta_prop"/>
</dbReference>
<dbReference type="Gene3D" id="2.130.10.10">
    <property type="entry name" value="YVTN repeat-like/Quinoprotein amine dehydrogenase"/>
    <property type="match status" value="1"/>
</dbReference>
<keyword evidence="4" id="KW-1185">Reference proteome</keyword>
<reference evidence="3 4" key="2">
    <citation type="journal article" date="2011" name="ISME J.">
        <title>RNA-seq reveals cooperative metabolic interactions between two termite-gut spirochete species in co-culture.</title>
        <authorList>
            <person name="Rosenthal A.Z."/>
            <person name="Matson E.G."/>
            <person name="Eldar A."/>
            <person name="Leadbetter J.R."/>
        </authorList>
    </citation>
    <scope>NUCLEOTIDE SEQUENCE [LARGE SCALE GENOMIC DNA]</scope>
    <source>
        <strain evidence="4">ATCC BAA-888 / DSM 13862 / ZAS-9</strain>
    </source>
</reference>
<dbReference type="InterPro" id="IPR011048">
    <property type="entry name" value="Haem_d1_sf"/>
</dbReference>
<protein>
    <submittedName>
        <fullName evidence="3">6-phosphogluconolactonase</fullName>
    </submittedName>
</protein>
<evidence type="ECO:0000313" key="4">
    <source>
        <dbReference type="Proteomes" id="UP000009222"/>
    </source>
</evidence>
<evidence type="ECO:0000256" key="1">
    <source>
        <dbReference type="ARBA" id="ARBA00005564"/>
    </source>
</evidence>
<dbReference type="EMBL" id="CP001841">
    <property type="protein sequence ID" value="AEF80067.1"/>
    <property type="molecule type" value="Genomic_DNA"/>
</dbReference>
<dbReference type="InterPro" id="IPR015943">
    <property type="entry name" value="WD40/YVTN_repeat-like_dom_sf"/>
</dbReference>
<dbReference type="Proteomes" id="UP000009222">
    <property type="component" value="Chromosome"/>
</dbReference>
<accession>F5YGB9</accession>
<evidence type="ECO:0000313" key="3">
    <source>
        <dbReference type="EMBL" id="AEF80067.1"/>
    </source>
</evidence>
<dbReference type="STRING" id="545695.TREAZ_2399"/>
<dbReference type="FunCoup" id="F5YGB9">
    <property type="interactions" value="76"/>
</dbReference>
<dbReference type="HOGENOM" id="CLU_038716_5_1_12"/>
<dbReference type="KEGG" id="taz:TREAZ_2399"/>
<keyword evidence="2" id="KW-0119">Carbohydrate metabolism</keyword>
<keyword evidence="2" id="KW-0313">Glucose metabolism</keyword>
<dbReference type="PANTHER" id="PTHR30344:SF1">
    <property type="entry name" value="6-PHOSPHOGLUCONOLACTONASE"/>
    <property type="match status" value="1"/>
</dbReference>
<dbReference type="InParanoid" id="F5YGB9"/>
<name>F5YGB9_LEAAZ</name>
<dbReference type="SUPFAM" id="SSF51004">
    <property type="entry name" value="C-terminal (heme d1) domain of cytochrome cd1-nitrite reductase"/>
    <property type="match status" value="1"/>
</dbReference>
<reference evidence="4" key="1">
    <citation type="submission" date="2009-12" db="EMBL/GenBank/DDBJ databases">
        <title>Complete sequence of Treponema azotonutricium strain ZAS-9.</title>
        <authorList>
            <person name="Tetu S.G."/>
            <person name="Matson E."/>
            <person name="Ren Q."/>
            <person name="Seshadri R."/>
            <person name="Elbourne L."/>
            <person name="Hassan K.A."/>
            <person name="Durkin A."/>
            <person name="Radune D."/>
            <person name="Mohamoud Y."/>
            <person name="Shay R."/>
            <person name="Jin S."/>
            <person name="Zhang X."/>
            <person name="Lucey K."/>
            <person name="Ballor N.R."/>
            <person name="Ottesen E."/>
            <person name="Rosenthal R."/>
            <person name="Allen A."/>
            <person name="Leadbetter J.R."/>
            <person name="Paulsen I.T."/>
        </authorList>
    </citation>
    <scope>NUCLEOTIDE SEQUENCE [LARGE SCALE GENOMIC DNA]</scope>
    <source>
        <strain evidence="4">ATCC BAA-888 / DSM 13862 / ZAS-9</strain>
    </source>
</reference>
<comment type="similarity">
    <text evidence="1">Belongs to the cycloisomerase 2 family.</text>
</comment>
<dbReference type="eggNOG" id="COG2706">
    <property type="taxonomic scope" value="Bacteria"/>
</dbReference>
<dbReference type="AlphaFoldDB" id="F5YGB9"/>
<proteinExistence type="inferred from homology"/>
<dbReference type="OrthoDB" id="9790815at2"/>
<dbReference type="GO" id="GO:0017057">
    <property type="term" value="F:6-phosphogluconolactonase activity"/>
    <property type="evidence" value="ECO:0007669"/>
    <property type="project" value="TreeGrafter"/>
</dbReference>
<dbReference type="GO" id="GO:0005829">
    <property type="term" value="C:cytosol"/>
    <property type="evidence" value="ECO:0007669"/>
    <property type="project" value="TreeGrafter"/>
</dbReference>
<sequence length="359" mass="39042">MVPFYCGFIGTYTQSSNSKSEGIYSFTLDAKTGEVEDLHLAARADNPSWLSLHPAGQCLYVVNELDDFNGKEKGGAVSVYSIKNDGSLDFINQKTTQGKSPCHLAINSGASYAIAANYYSGSITVFPLAHNGAINDPCQIIQFSGKGPNSLRQEAPHAHSFLFDKTCAFGLAMDLGTDRVMAYQFSSNTAEPLKPADVPWYNSLPGSGPRHGIFNPRGTCVYIVNEIDSTLNVLKYNSIDGSVINIQTISCLPENCKTQSTCAAVKISPDGNFVYVSNRGHDSITVFKVKRDDTLDFIDAISSGGRTPRDFGITPNGNYLLALNQDSDNLVVFHRDETSGCIEKKREYPVPAPVCVIFR</sequence>
<dbReference type="Pfam" id="PF10282">
    <property type="entry name" value="Lactonase"/>
    <property type="match status" value="1"/>
</dbReference>
<dbReference type="RefSeq" id="WP_015713115.1">
    <property type="nucleotide sequence ID" value="NC_015577.1"/>
</dbReference>
<dbReference type="InterPro" id="IPR050282">
    <property type="entry name" value="Cycloisomerase_2"/>
</dbReference>